<evidence type="ECO:0000256" key="1">
    <source>
        <dbReference type="ARBA" id="ARBA00004651"/>
    </source>
</evidence>
<evidence type="ECO:0000256" key="5">
    <source>
        <dbReference type="ARBA" id="ARBA00022692"/>
    </source>
</evidence>
<dbReference type="InterPro" id="IPR002781">
    <property type="entry name" value="TM_pro_TauE-like"/>
</dbReference>
<accession>A0A366CXH3</accession>
<evidence type="ECO:0000256" key="4">
    <source>
        <dbReference type="ARBA" id="ARBA00022475"/>
    </source>
</evidence>
<keyword evidence="10" id="KW-1185">Reference proteome</keyword>
<dbReference type="InterPro" id="IPR052017">
    <property type="entry name" value="TSUP"/>
</dbReference>
<comment type="caution">
    <text evidence="9">The sequence shown here is derived from an EMBL/GenBank/DDBJ whole genome shotgun (WGS) entry which is preliminary data.</text>
</comment>
<dbReference type="Proteomes" id="UP000252086">
    <property type="component" value="Unassembled WGS sequence"/>
</dbReference>
<proteinExistence type="inferred from homology"/>
<reference evidence="9 10" key="1">
    <citation type="submission" date="2018-06" db="EMBL/GenBank/DDBJ databases">
        <title>Genomic Encyclopedia of Type Strains, Phase III (KMG-III): the genomes of soil and plant-associated and newly described type strains.</title>
        <authorList>
            <person name="Whitman W."/>
        </authorList>
    </citation>
    <scope>NUCLEOTIDE SEQUENCE [LARGE SCALE GENOMIC DNA]</scope>
    <source>
        <strain evidence="9 10">CECT 7732</strain>
    </source>
</reference>
<dbReference type="AlphaFoldDB" id="A0A366CXH3"/>
<comment type="subcellular location">
    <subcellularLocation>
        <location evidence="1 8">Cell membrane</location>
        <topology evidence="1 8">Multi-pass membrane protein</topology>
    </subcellularLocation>
</comment>
<feature type="transmembrane region" description="Helical" evidence="8">
    <location>
        <begin position="196"/>
        <end position="218"/>
    </location>
</feature>
<sequence>MDWLLITLIAIAVFITGISKGGFSGAFGIIAVPLISLQTSPVYAAAIMLPILCLMDIFTVQKFWRKWNKQELINCIPAAIAGVIIGGLTASWFSADWLKIMVGVIAVGFTLNSWPRKHRTKQPKPLSAIAGRLWCTLGGFTSFIAHAGGPPMSVYLLRANLDKTQYVATAAVIFTAINYVKLIPYGMLGQLNLSNILLSLCFAPLAYVGVQLGAWLHYRISTELFFKCMYSFLFITGLKLIWDGGMALL</sequence>
<dbReference type="GO" id="GO:0005886">
    <property type="term" value="C:plasma membrane"/>
    <property type="evidence" value="ECO:0007669"/>
    <property type="project" value="UniProtKB-SubCell"/>
</dbReference>
<dbReference type="PANTHER" id="PTHR30269:SF37">
    <property type="entry name" value="MEMBRANE TRANSPORTER PROTEIN"/>
    <property type="match status" value="1"/>
</dbReference>
<evidence type="ECO:0000313" key="9">
    <source>
        <dbReference type="EMBL" id="RBO81964.1"/>
    </source>
</evidence>
<keyword evidence="7 8" id="KW-0472">Membrane</keyword>
<evidence type="ECO:0000256" key="2">
    <source>
        <dbReference type="ARBA" id="ARBA00009142"/>
    </source>
</evidence>
<keyword evidence="4 8" id="KW-1003">Cell membrane</keyword>
<evidence type="ECO:0000256" key="7">
    <source>
        <dbReference type="ARBA" id="ARBA00023136"/>
    </source>
</evidence>
<keyword evidence="5 8" id="KW-0812">Transmembrane</keyword>
<comment type="similarity">
    <text evidence="2 8">Belongs to the 4-toluene sulfonate uptake permease (TSUP) (TC 2.A.102) family.</text>
</comment>
<dbReference type="Pfam" id="PF01925">
    <property type="entry name" value="TauE"/>
    <property type="match status" value="1"/>
</dbReference>
<evidence type="ECO:0000256" key="8">
    <source>
        <dbReference type="RuleBase" id="RU363041"/>
    </source>
</evidence>
<evidence type="ECO:0000256" key="6">
    <source>
        <dbReference type="ARBA" id="ARBA00022989"/>
    </source>
</evidence>
<feature type="transmembrane region" description="Helical" evidence="8">
    <location>
        <begin position="72"/>
        <end position="91"/>
    </location>
</feature>
<organism evidence="9 10">
    <name type="scientific">Marinomonas aquiplantarum</name>
    <dbReference type="NCBI Taxonomy" id="491951"/>
    <lineage>
        <taxon>Bacteria</taxon>
        <taxon>Pseudomonadati</taxon>
        <taxon>Pseudomonadota</taxon>
        <taxon>Gammaproteobacteria</taxon>
        <taxon>Oceanospirillales</taxon>
        <taxon>Oceanospirillaceae</taxon>
        <taxon>Marinomonas</taxon>
    </lineage>
</organism>
<feature type="transmembrane region" description="Helical" evidence="8">
    <location>
        <begin position="165"/>
        <end position="184"/>
    </location>
</feature>
<name>A0A366CXH3_9GAMM</name>
<evidence type="ECO:0000256" key="3">
    <source>
        <dbReference type="ARBA" id="ARBA00022448"/>
    </source>
</evidence>
<feature type="transmembrane region" description="Helical" evidence="8">
    <location>
        <begin position="97"/>
        <end position="114"/>
    </location>
</feature>
<protein>
    <recommendedName>
        <fullName evidence="8">Probable membrane transporter protein</fullName>
    </recommendedName>
</protein>
<keyword evidence="3" id="KW-0813">Transport</keyword>
<gene>
    <name evidence="9" type="ORF">DFP76_107108</name>
</gene>
<dbReference type="RefSeq" id="WP_113875161.1">
    <property type="nucleotide sequence ID" value="NZ_QNRF01000007.1"/>
</dbReference>
<dbReference type="EMBL" id="QNRF01000007">
    <property type="protein sequence ID" value="RBO81964.1"/>
    <property type="molecule type" value="Genomic_DNA"/>
</dbReference>
<dbReference type="OrthoDB" id="7028171at2"/>
<evidence type="ECO:0000313" key="10">
    <source>
        <dbReference type="Proteomes" id="UP000252086"/>
    </source>
</evidence>
<dbReference type="PANTHER" id="PTHR30269">
    <property type="entry name" value="TRANSMEMBRANE PROTEIN YFCA"/>
    <property type="match status" value="1"/>
</dbReference>
<feature type="transmembrane region" description="Helical" evidence="8">
    <location>
        <begin position="224"/>
        <end position="242"/>
    </location>
</feature>
<keyword evidence="6 8" id="KW-1133">Transmembrane helix</keyword>
<feature type="transmembrane region" description="Helical" evidence="8">
    <location>
        <begin position="126"/>
        <end position="145"/>
    </location>
</feature>
<feature type="transmembrane region" description="Helical" evidence="8">
    <location>
        <begin position="41"/>
        <end position="60"/>
    </location>
</feature>